<protein>
    <submittedName>
        <fullName evidence="1">15047_t:CDS:1</fullName>
    </submittedName>
</protein>
<reference evidence="1" key="1">
    <citation type="submission" date="2021-06" db="EMBL/GenBank/DDBJ databases">
        <authorList>
            <person name="Kallberg Y."/>
            <person name="Tangrot J."/>
            <person name="Rosling A."/>
        </authorList>
    </citation>
    <scope>NUCLEOTIDE SEQUENCE</scope>
    <source>
        <strain evidence="1">87-6 pot B 2015</strain>
    </source>
</reference>
<sequence>VISICKWAFRKLAWSLVDHLLVRSQQLNDFPTRNRSLSLGSLPQ</sequence>
<evidence type="ECO:0000313" key="1">
    <source>
        <dbReference type="EMBL" id="CAG8730035.1"/>
    </source>
</evidence>
<evidence type="ECO:0000313" key="2">
    <source>
        <dbReference type="Proteomes" id="UP000789375"/>
    </source>
</evidence>
<feature type="non-terminal residue" evidence="1">
    <location>
        <position position="44"/>
    </location>
</feature>
<accession>A0A9N9IE68</accession>
<name>A0A9N9IE68_FUNMO</name>
<dbReference type="AlphaFoldDB" id="A0A9N9IE68"/>
<proteinExistence type="predicted"/>
<organism evidence="1 2">
    <name type="scientific">Funneliformis mosseae</name>
    <name type="common">Endomycorrhizal fungus</name>
    <name type="synonym">Glomus mosseae</name>
    <dbReference type="NCBI Taxonomy" id="27381"/>
    <lineage>
        <taxon>Eukaryota</taxon>
        <taxon>Fungi</taxon>
        <taxon>Fungi incertae sedis</taxon>
        <taxon>Mucoromycota</taxon>
        <taxon>Glomeromycotina</taxon>
        <taxon>Glomeromycetes</taxon>
        <taxon>Glomerales</taxon>
        <taxon>Glomeraceae</taxon>
        <taxon>Funneliformis</taxon>
    </lineage>
</organism>
<dbReference type="Proteomes" id="UP000789375">
    <property type="component" value="Unassembled WGS sequence"/>
</dbReference>
<feature type="non-terminal residue" evidence="1">
    <location>
        <position position="1"/>
    </location>
</feature>
<comment type="caution">
    <text evidence="1">The sequence shown here is derived from an EMBL/GenBank/DDBJ whole genome shotgun (WGS) entry which is preliminary data.</text>
</comment>
<keyword evidence="2" id="KW-1185">Reference proteome</keyword>
<gene>
    <name evidence="1" type="ORF">FMOSSE_LOCUS15597</name>
</gene>
<dbReference type="EMBL" id="CAJVPP010016586">
    <property type="protein sequence ID" value="CAG8730035.1"/>
    <property type="molecule type" value="Genomic_DNA"/>
</dbReference>